<organism evidence="3 4">
    <name type="scientific">Jaminaea rosea</name>
    <dbReference type="NCBI Taxonomy" id="1569628"/>
    <lineage>
        <taxon>Eukaryota</taxon>
        <taxon>Fungi</taxon>
        <taxon>Dikarya</taxon>
        <taxon>Basidiomycota</taxon>
        <taxon>Ustilaginomycotina</taxon>
        <taxon>Exobasidiomycetes</taxon>
        <taxon>Microstromatales</taxon>
        <taxon>Microstromatales incertae sedis</taxon>
        <taxon>Jaminaea</taxon>
    </lineage>
</organism>
<proteinExistence type="predicted"/>
<dbReference type="GeneID" id="37030016"/>
<keyword evidence="2" id="KW-0472">Membrane</keyword>
<protein>
    <submittedName>
        <fullName evidence="3">Uncharacterized protein</fullName>
    </submittedName>
</protein>
<dbReference type="AlphaFoldDB" id="A0A316URT0"/>
<feature type="transmembrane region" description="Helical" evidence="2">
    <location>
        <begin position="53"/>
        <end position="72"/>
    </location>
</feature>
<accession>A0A316URT0</accession>
<dbReference type="Proteomes" id="UP000245884">
    <property type="component" value="Unassembled WGS sequence"/>
</dbReference>
<feature type="region of interest" description="Disordered" evidence="1">
    <location>
        <begin position="1"/>
        <end position="32"/>
    </location>
</feature>
<name>A0A316URT0_9BASI</name>
<sequence length="79" mass="8271">MAGRGQDGFMQPGFLNGPGRRGGPPAPPRSSNPIARFWAEEIVHPEKLPGNMAIAYGTAIAVAGVLFIRTLGKAALVPF</sequence>
<evidence type="ECO:0000313" key="4">
    <source>
        <dbReference type="Proteomes" id="UP000245884"/>
    </source>
</evidence>
<evidence type="ECO:0000256" key="1">
    <source>
        <dbReference type="SAM" id="MobiDB-lite"/>
    </source>
</evidence>
<gene>
    <name evidence="3" type="ORF">BDZ90DRAFT_259827</name>
</gene>
<dbReference type="EMBL" id="KZ819666">
    <property type="protein sequence ID" value="PWN27996.1"/>
    <property type="molecule type" value="Genomic_DNA"/>
</dbReference>
<dbReference type="OrthoDB" id="5514856at2759"/>
<keyword evidence="2" id="KW-0812">Transmembrane</keyword>
<keyword evidence="2" id="KW-1133">Transmembrane helix</keyword>
<evidence type="ECO:0000313" key="3">
    <source>
        <dbReference type="EMBL" id="PWN27996.1"/>
    </source>
</evidence>
<reference evidence="3 4" key="1">
    <citation type="journal article" date="2018" name="Mol. Biol. Evol.">
        <title>Broad Genomic Sampling Reveals a Smut Pathogenic Ancestry of the Fungal Clade Ustilaginomycotina.</title>
        <authorList>
            <person name="Kijpornyongpan T."/>
            <person name="Mondo S.J."/>
            <person name="Barry K."/>
            <person name="Sandor L."/>
            <person name="Lee J."/>
            <person name="Lipzen A."/>
            <person name="Pangilinan J."/>
            <person name="LaButti K."/>
            <person name="Hainaut M."/>
            <person name="Henrissat B."/>
            <person name="Grigoriev I.V."/>
            <person name="Spatafora J.W."/>
            <person name="Aime M.C."/>
        </authorList>
    </citation>
    <scope>NUCLEOTIDE SEQUENCE [LARGE SCALE GENOMIC DNA]</scope>
    <source>
        <strain evidence="3 4">MCA 5214</strain>
    </source>
</reference>
<evidence type="ECO:0000256" key="2">
    <source>
        <dbReference type="SAM" id="Phobius"/>
    </source>
</evidence>
<keyword evidence="4" id="KW-1185">Reference proteome</keyword>
<dbReference type="RefSeq" id="XP_025362608.1">
    <property type="nucleotide sequence ID" value="XM_025508193.1"/>
</dbReference>